<dbReference type="Pfam" id="PF01079">
    <property type="entry name" value="Hint"/>
    <property type="match status" value="1"/>
</dbReference>
<organism evidence="3 4">
    <name type="scientific">Plectus sambesii</name>
    <dbReference type="NCBI Taxonomy" id="2011161"/>
    <lineage>
        <taxon>Eukaryota</taxon>
        <taxon>Metazoa</taxon>
        <taxon>Ecdysozoa</taxon>
        <taxon>Nematoda</taxon>
        <taxon>Chromadorea</taxon>
        <taxon>Plectida</taxon>
        <taxon>Plectina</taxon>
        <taxon>Plectoidea</taxon>
        <taxon>Plectidae</taxon>
        <taxon>Plectus</taxon>
    </lineage>
</organism>
<evidence type="ECO:0000259" key="2">
    <source>
        <dbReference type="Pfam" id="PF01079"/>
    </source>
</evidence>
<sequence length="92" mass="10007">MVEEIGAYAPMIPNGLIVVNGVVASCHSVTDMLSLQHTFFRLMRQSGLLSLMWQQSADSSIDDIGSIVNLPIGTWSLLSVLKYIIPNGPFIS</sequence>
<dbReference type="Proteomes" id="UP000887566">
    <property type="component" value="Unplaced"/>
</dbReference>
<dbReference type="GO" id="GO:0016540">
    <property type="term" value="P:protein autoprocessing"/>
    <property type="evidence" value="ECO:0007669"/>
    <property type="project" value="InterPro"/>
</dbReference>
<dbReference type="GO" id="GO:0007267">
    <property type="term" value="P:cell-cell signaling"/>
    <property type="evidence" value="ECO:0007669"/>
    <property type="project" value="InterPro"/>
</dbReference>
<dbReference type="PRINTS" id="PR00632">
    <property type="entry name" value="SONICHHOG"/>
</dbReference>
<keyword evidence="1" id="KW-0217">Developmental protein</keyword>
<evidence type="ECO:0000313" key="4">
    <source>
        <dbReference type="WBParaSite" id="PSAMB.scaffold1437size31546.g13210.t1"/>
    </source>
</evidence>
<feature type="domain" description="Hedgehog protein Hint" evidence="2">
    <location>
        <begin position="2"/>
        <end position="62"/>
    </location>
</feature>
<dbReference type="InterPro" id="IPR001767">
    <property type="entry name" value="Hedgehog_Hint"/>
</dbReference>
<evidence type="ECO:0000256" key="1">
    <source>
        <dbReference type="ARBA" id="ARBA00022473"/>
    </source>
</evidence>
<dbReference type="AlphaFoldDB" id="A0A914V1A0"/>
<protein>
    <submittedName>
        <fullName evidence="4">Hedgehog protein Hint domain-containing protein</fullName>
    </submittedName>
</protein>
<accession>A0A914V1A0</accession>
<dbReference type="WBParaSite" id="PSAMB.scaffold1437size31546.g13210.t1">
    <property type="protein sequence ID" value="PSAMB.scaffold1437size31546.g13210.t1"/>
    <property type="gene ID" value="PSAMB.scaffold1437size31546.g13210"/>
</dbReference>
<dbReference type="InterPro" id="IPR001657">
    <property type="entry name" value="Hedgehog"/>
</dbReference>
<name>A0A914V1A0_9BILA</name>
<reference evidence="4" key="1">
    <citation type="submission" date="2022-11" db="UniProtKB">
        <authorList>
            <consortium name="WormBaseParasite"/>
        </authorList>
    </citation>
    <scope>IDENTIFICATION</scope>
</reference>
<proteinExistence type="predicted"/>
<keyword evidence="3" id="KW-1185">Reference proteome</keyword>
<evidence type="ECO:0000313" key="3">
    <source>
        <dbReference type="Proteomes" id="UP000887566"/>
    </source>
</evidence>